<evidence type="ECO:0000313" key="3">
    <source>
        <dbReference type="Proteomes" id="UP000192578"/>
    </source>
</evidence>
<dbReference type="InterPro" id="IPR008266">
    <property type="entry name" value="Tyr_kinase_AS"/>
</dbReference>
<dbReference type="InterPro" id="IPR053235">
    <property type="entry name" value="Ser_Thr_kinase"/>
</dbReference>
<dbReference type="AlphaFoldDB" id="A0A9X6NBH9"/>
<name>A0A9X6NBH9_HYPEX</name>
<organism evidence="2 3">
    <name type="scientific">Hypsibius exemplaris</name>
    <name type="common">Freshwater tardigrade</name>
    <dbReference type="NCBI Taxonomy" id="2072580"/>
    <lineage>
        <taxon>Eukaryota</taxon>
        <taxon>Metazoa</taxon>
        <taxon>Ecdysozoa</taxon>
        <taxon>Tardigrada</taxon>
        <taxon>Eutardigrada</taxon>
        <taxon>Parachela</taxon>
        <taxon>Hypsibioidea</taxon>
        <taxon>Hypsibiidae</taxon>
        <taxon>Hypsibius</taxon>
    </lineage>
</organism>
<sequence>MANDNKGSNNPGIHFEDVDGQKYICRAPLGGWVHLGKGSFGDVWQVDALYLDPQIVDPVLVSDHAGNHALKILYSKKGGMNELKTLLQLDDPNKCIIQYIAVGTITDGGIPDYRGYQCLLMERCSGMMLTDLIKRNPKHFSPKVIASYTAQLVSGLHYLHERRPTKFVHGDIRPANIMMKDSTGEVLKIVDLDGASQWKHGPRSPEKDIKAMGALTFMSPEMIAWMDFRKGGRKSTKTQQLAPNSSTDIWGLGCVVLVMYRASQGQHLWPDLMGQDRMKVQKAFFRAVYEGNPLTPSIPQDMPDDLKVLASQCLKINGSDRPTAAALLKYADREYFKCADGGIQFYLRQLKVQLAESGGFGVVHQVNAYRVGADFVEQSPRNLALKAFFKTLEQDEMDRITRTLPKLEHRNIVKYLAVGCFEPDGQFTLIMEYCSGGTLTEAAKMGLTVEQQKKYVNQLLCGIHYLHVEVEPHIVHKDLKGKNVVFEDENKTTLKICDVDSCSERLKEAPQTFISRPVGTRGFMSPEMQKCCMNPRVDRGKYPVGMATDIWSLGAVVLEMYCRGRLIMPEYEIPAAGEIFDSNSPSIPAAVALSIEIPVIPEDMEQELKGFVSKCMALGPKDRPTIEQLRNKFCEW</sequence>
<reference evidence="3" key="1">
    <citation type="submission" date="2017-01" db="EMBL/GenBank/DDBJ databases">
        <title>Comparative genomics of anhydrobiosis in the tardigrade Hypsibius dujardini.</title>
        <authorList>
            <person name="Yoshida Y."/>
            <person name="Koutsovoulos G."/>
            <person name="Laetsch D."/>
            <person name="Stevens L."/>
            <person name="Kumar S."/>
            <person name="Horikawa D."/>
            <person name="Ishino K."/>
            <person name="Komine S."/>
            <person name="Tomita M."/>
            <person name="Blaxter M."/>
            <person name="Arakawa K."/>
        </authorList>
    </citation>
    <scope>NUCLEOTIDE SEQUENCE [LARGE SCALE GENOMIC DNA]</scope>
    <source>
        <strain evidence="3">Z151</strain>
    </source>
</reference>
<gene>
    <name evidence="2" type="ORF">BV898_15629</name>
</gene>
<proteinExistence type="predicted"/>
<dbReference type="Proteomes" id="UP000192578">
    <property type="component" value="Unassembled WGS sequence"/>
</dbReference>
<feature type="domain" description="Protein kinase" evidence="1">
    <location>
        <begin position="29"/>
        <end position="336"/>
    </location>
</feature>
<protein>
    <submittedName>
        <fullName evidence="2">Mitogen-activated protein kinase kinase kinase 4</fullName>
    </submittedName>
</protein>
<dbReference type="PROSITE" id="PS00109">
    <property type="entry name" value="PROTEIN_KINASE_TYR"/>
    <property type="match status" value="1"/>
</dbReference>
<accession>A0A9X6NBH9</accession>
<dbReference type="InterPro" id="IPR008271">
    <property type="entry name" value="Ser/Thr_kinase_AS"/>
</dbReference>
<evidence type="ECO:0000313" key="2">
    <source>
        <dbReference type="EMBL" id="OWA51132.1"/>
    </source>
</evidence>
<dbReference type="PANTHER" id="PTHR24361">
    <property type="entry name" value="MITOGEN-ACTIVATED KINASE KINASE KINASE"/>
    <property type="match status" value="1"/>
</dbReference>
<dbReference type="GO" id="GO:0005524">
    <property type="term" value="F:ATP binding"/>
    <property type="evidence" value="ECO:0007669"/>
    <property type="project" value="InterPro"/>
</dbReference>
<dbReference type="EMBL" id="MTYJ01000215">
    <property type="protein sequence ID" value="OWA51132.1"/>
    <property type="molecule type" value="Genomic_DNA"/>
</dbReference>
<dbReference type="Pfam" id="PF00069">
    <property type="entry name" value="Pkinase"/>
    <property type="match status" value="2"/>
</dbReference>
<dbReference type="PROSITE" id="PS50011">
    <property type="entry name" value="PROTEIN_KINASE_DOM"/>
    <property type="match status" value="2"/>
</dbReference>
<dbReference type="PROSITE" id="PS00108">
    <property type="entry name" value="PROTEIN_KINASE_ST"/>
    <property type="match status" value="1"/>
</dbReference>
<dbReference type="GO" id="GO:0004674">
    <property type="term" value="F:protein serine/threonine kinase activity"/>
    <property type="evidence" value="ECO:0007669"/>
    <property type="project" value="TreeGrafter"/>
</dbReference>
<dbReference type="GO" id="GO:0005737">
    <property type="term" value="C:cytoplasm"/>
    <property type="evidence" value="ECO:0007669"/>
    <property type="project" value="TreeGrafter"/>
</dbReference>
<dbReference type="InterPro" id="IPR011009">
    <property type="entry name" value="Kinase-like_dom_sf"/>
</dbReference>
<dbReference type="Gene3D" id="1.10.510.10">
    <property type="entry name" value="Transferase(Phosphotransferase) domain 1"/>
    <property type="match status" value="2"/>
</dbReference>
<keyword evidence="3" id="KW-1185">Reference proteome</keyword>
<dbReference type="SMART" id="SM00220">
    <property type="entry name" value="S_TKc"/>
    <property type="match status" value="2"/>
</dbReference>
<comment type="caution">
    <text evidence="2">The sequence shown here is derived from an EMBL/GenBank/DDBJ whole genome shotgun (WGS) entry which is preliminary data.</text>
</comment>
<evidence type="ECO:0000259" key="1">
    <source>
        <dbReference type="PROSITE" id="PS50011"/>
    </source>
</evidence>
<dbReference type="InterPro" id="IPR000719">
    <property type="entry name" value="Prot_kinase_dom"/>
</dbReference>
<keyword evidence="2" id="KW-0808">Transferase</keyword>
<keyword evidence="2" id="KW-0418">Kinase</keyword>
<dbReference type="SUPFAM" id="SSF56112">
    <property type="entry name" value="Protein kinase-like (PK-like)"/>
    <property type="match status" value="2"/>
</dbReference>
<feature type="domain" description="Protein kinase" evidence="1">
    <location>
        <begin position="349"/>
        <end position="636"/>
    </location>
</feature>
<dbReference type="OrthoDB" id="10266058at2759"/>